<dbReference type="AlphaFoldDB" id="A0A1D1W1F2"/>
<feature type="chain" id="PRO_5008899108" evidence="1">
    <location>
        <begin position="19"/>
        <end position="88"/>
    </location>
</feature>
<feature type="signal peptide" evidence="1">
    <location>
        <begin position="1"/>
        <end position="18"/>
    </location>
</feature>
<name>A0A1D1W1F2_RAMVA</name>
<evidence type="ECO:0000313" key="3">
    <source>
        <dbReference type="Proteomes" id="UP000186922"/>
    </source>
</evidence>
<sequence>MAHNVGTALLGGLWRCVAWCKTALGNSSQNRRLKTRLGKLLPLYRKHSSCLKSLIAATENPLYYMALRLYYFSHFHSLGLLGGGQKYL</sequence>
<gene>
    <name evidence="2" type="primary">RvY_16486-1</name>
    <name evidence="2" type="synonym">RvY_16486.1</name>
    <name evidence="2" type="ORF">RvY_16486</name>
</gene>
<comment type="caution">
    <text evidence="2">The sequence shown here is derived from an EMBL/GenBank/DDBJ whole genome shotgun (WGS) entry which is preliminary data.</text>
</comment>
<keyword evidence="3" id="KW-1185">Reference proteome</keyword>
<reference evidence="2 3" key="1">
    <citation type="journal article" date="2016" name="Nat. Commun.">
        <title>Extremotolerant tardigrade genome and improved radiotolerance of human cultured cells by tardigrade-unique protein.</title>
        <authorList>
            <person name="Hashimoto T."/>
            <person name="Horikawa D.D."/>
            <person name="Saito Y."/>
            <person name="Kuwahara H."/>
            <person name="Kozuka-Hata H."/>
            <person name="Shin-I T."/>
            <person name="Minakuchi Y."/>
            <person name="Ohishi K."/>
            <person name="Motoyama A."/>
            <person name="Aizu T."/>
            <person name="Enomoto A."/>
            <person name="Kondo K."/>
            <person name="Tanaka S."/>
            <person name="Hara Y."/>
            <person name="Koshikawa S."/>
            <person name="Sagara H."/>
            <person name="Miura T."/>
            <person name="Yokobori S."/>
            <person name="Miyagawa K."/>
            <person name="Suzuki Y."/>
            <person name="Kubo T."/>
            <person name="Oyama M."/>
            <person name="Kohara Y."/>
            <person name="Fujiyama A."/>
            <person name="Arakawa K."/>
            <person name="Katayama T."/>
            <person name="Toyoda A."/>
            <person name="Kunieda T."/>
        </authorList>
    </citation>
    <scope>NUCLEOTIDE SEQUENCE [LARGE SCALE GENOMIC DNA]</scope>
    <source>
        <strain evidence="2 3">YOKOZUNA-1</strain>
    </source>
</reference>
<accession>A0A1D1W1F2</accession>
<evidence type="ECO:0000256" key="1">
    <source>
        <dbReference type="SAM" id="SignalP"/>
    </source>
</evidence>
<keyword evidence="1" id="KW-0732">Signal</keyword>
<protein>
    <submittedName>
        <fullName evidence="2">Uncharacterized protein</fullName>
    </submittedName>
</protein>
<evidence type="ECO:0000313" key="2">
    <source>
        <dbReference type="EMBL" id="GAV06513.1"/>
    </source>
</evidence>
<dbReference type="EMBL" id="BDGG01000013">
    <property type="protein sequence ID" value="GAV06513.1"/>
    <property type="molecule type" value="Genomic_DNA"/>
</dbReference>
<organism evidence="2 3">
    <name type="scientific">Ramazzottius varieornatus</name>
    <name type="common">Water bear</name>
    <name type="synonym">Tardigrade</name>
    <dbReference type="NCBI Taxonomy" id="947166"/>
    <lineage>
        <taxon>Eukaryota</taxon>
        <taxon>Metazoa</taxon>
        <taxon>Ecdysozoa</taxon>
        <taxon>Tardigrada</taxon>
        <taxon>Eutardigrada</taxon>
        <taxon>Parachela</taxon>
        <taxon>Hypsibioidea</taxon>
        <taxon>Ramazzottiidae</taxon>
        <taxon>Ramazzottius</taxon>
    </lineage>
</organism>
<proteinExistence type="predicted"/>
<dbReference type="Proteomes" id="UP000186922">
    <property type="component" value="Unassembled WGS sequence"/>
</dbReference>